<comment type="caution">
    <text evidence="2">The sequence shown here is derived from an EMBL/GenBank/DDBJ whole genome shotgun (WGS) entry which is preliminary data.</text>
</comment>
<evidence type="ECO:0000259" key="1">
    <source>
        <dbReference type="SMART" id="SM00901"/>
    </source>
</evidence>
<dbReference type="SMART" id="SM00901">
    <property type="entry name" value="FRG"/>
    <property type="match status" value="1"/>
</dbReference>
<organism evidence="2 3">
    <name type="scientific">Mesobacillus foraminis</name>
    <dbReference type="NCBI Taxonomy" id="279826"/>
    <lineage>
        <taxon>Bacteria</taxon>
        <taxon>Bacillati</taxon>
        <taxon>Bacillota</taxon>
        <taxon>Bacilli</taxon>
        <taxon>Bacillales</taxon>
        <taxon>Bacillaceae</taxon>
        <taxon>Mesobacillus</taxon>
    </lineage>
</organism>
<evidence type="ECO:0000313" key="2">
    <source>
        <dbReference type="EMBL" id="TCN18934.1"/>
    </source>
</evidence>
<dbReference type="Pfam" id="PF08867">
    <property type="entry name" value="FRG"/>
    <property type="match status" value="1"/>
</dbReference>
<dbReference type="Proteomes" id="UP000295689">
    <property type="component" value="Unassembled WGS sequence"/>
</dbReference>
<dbReference type="InterPro" id="IPR014966">
    <property type="entry name" value="FRG-dom"/>
</dbReference>
<gene>
    <name evidence="2" type="ORF">EV146_11821</name>
</gene>
<name>A0A4R2B0E0_9BACI</name>
<sequence length="313" mass="36986">MSKTYPSDFNDPTIWEKVPIKDWSHFETECEKLQAPADRQFIFRGQSSSEYNLTTSLLRSFDSNSNVELEAYEDSMILEFEKFYYHHTNIRFPKPKTKIFPDIREYKLNLLSVMQHYGAPTRLQDWTYSPYIALFFAMDGANKDTPFCVYALDINLIEMLYYIKYEEAFKANYSDSPFKDLKDFTFDDVDGHIPFVYHWEPSLANERLRVQQGLFLVPSVAGVSITWILSRLKEELPHISTIGKKFIFNPDQMSSLWKKMNFLNLTHESIYPGMEGFCKALKISQYDNHRVEKVLSNRHDDPVLQWILERHTK</sequence>
<evidence type="ECO:0000313" key="3">
    <source>
        <dbReference type="Proteomes" id="UP000295689"/>
    </source>
</evidence>
<reference evidence="2 3" key="1">
    <citation type="journal article" date="2015" name="Stand. Genomic Sci.">
        <title>Genomic Encyclopedia of Bacterial and Archaeal Type Strains, Phase III: the genomes of soil and plant-associated and newly described type strains.</title>
        <authorList>
            <person name="Whitman W.B."/>
            <person name="Woyke T."/>
            <person name="Klenk H.P."/>
            <person name="Zhou Y."/>
            <person name="Lilburn T.G."/>
            <person name="Beck B.J."/>
            <person name="De Vos P."/>
            <person name="Vandamme P."/>
            <person name="Eisen J.A."/>
            <person name="Garrity G."/>
            <person name="Hugenholtz P."/>
            <person name="Kyrpides N.C."/>
        </authorList>
    </citation>
    <scope>NUCLEOTIDE SEQUENCE [LARGE SCALE GENOMIC DNA]</scope>
    <source>
        <strain evidence="2 3">CV53</strain>
    </source>
</reference>
<dbReference type="EMBL" id="SLVV01000018">
    <property type="protein sequence ID" value="TCN18934.1"/>
    <property type="molecule type" value="Genomic_DNA"/>
</dbReference>
<dbReference type="RefSeq" id="WP_132011354.1">
    <property type="nucleotide sequence ID" value="NZ_JABUHM010000019.1"/>
</dbReference>
<accession>A0A4R2B0E0</accession>
<proteinExistence type="predicted"/>
<protein>
    <submittedName>
        <fullName evidence="2">FRG domain-containing protein</fullName>
    </submittedName>
</protein>
<dbReference type="AlphaFoldDB" id="A0A4R2B0E0"/>
<feature type="domain" description="FRG" evidence="1">
    <location>
        <begin position="37"/>
        <end position="150"/>
    </location>
</feature>
<keyword evidence="3" id="KW-1185">Reference proteome</keyword>